<evidence type="ECO:0000313" key="2">
    <source>
        <dbReference type="EMBL" id="KAG1539186.1"/>
    </source>
</evidence>
<comment type="caution">
    <text evidence="2">The sequence shown here is derived from an EMBL/GenBank/DDBJ whole genome shotgun (WGS) entry which is preliminary data.</text>
</comment>
<proteinExistence type="predicted"/>
<dbReference type="EMBL" id="JAANIU010007059">
    <property type="protein sequence ID" value="KAG1539186.1"/>
    <property type="molecule type" value="Genomic_DNA"/>
</dbReference>
<protein>
    <submittedName>
        <fullName evidence="2">Uncharacterized protein</fullName>
    </submittedName>
</protein>
<dbReference type="Proteomes" id="UP000740926">
    <property type="component" value="Unassembled WGS sequence"/>
</dbReference>
<sequence length="234" mass="24501">MRADGAHQQRVAVRRRLGHHLVGQGRCDDAADDIGGATRRIRDDDAQRLGRVTGRRQRLRAGRQGPQGGAGCTDQQPPSHDAARRAGSGEWFHGLSPLCLSCVGTSQDPTAIAPLRRSSSSLCGSSPSMSRKTVSVWAPSTGGALRYATGVAERCSGLPTRSVQPACASGIGTRMPRCRTCGSANTSAIPLIGPQGTANASSVRSQCALECCAICAWICGIRVSREARRAVLVA</sequence>
<evidence type="ECO:0000313" key="3">
    <source>
        <dbReference type="Proteomes" id="UP000740926"/>
    </source>
</evidence>
<reference evidence="2 3" key="1">
    <citation type="journal article" date="2020" name="Microb. Genom.">
        <title>Genetic diversity of clinical and environmental Mucorales isolates obtained from an investigation of mucormycosis cases among solid organ transplant recipients.</title>
        <authorList>
            <person name="Nguyen M.H."/>
            <person name="Kaul D."/>
            <person name="Muto C."/>
            <person name="Cheng S.J."/>
            <person name="Richter R.A."/>
            <person name="Bruno V.M."/>
            <person name="Liu G."/>
            <person name="Beyhan S."/>
            <person name="Sundermann A.J."/>
            <person name="Mounaud S."/>
            <person name="Pasculle A.W."/>
            <person name="Nierman W.C."/>
            <person name="Driscoll E."/>
            <person name="Cumbie R."/>
            <person name="Clancy C.J."/>
            <person name="Dupont C.L."/>
        </authorList>
    </citation>
    <scope>NUCLEOTIDE SEQUENCE [LARGE SCALE GENOMIC DNA]</scope>
    <source>
        <strain evidence="2 3">GL24</strain>
    </source>
</reference>
<dbReference type="AlphaFoldDB" id="A0A9P6Y4V2"/>
<gene>
    <name evidence="2" type="ORF">G6F50_014546</name>
</gene>
<feature type="region of interest" description="Disordered" evidence="1">
    <location>
        <begin position="45"/>
        <end position="86"/>
    </location>
</feature>
<evidence type="ECO:0000256" key="1">
    <source>
        <dbReference type="SAM" id="MobiDB-lite"/>
    </source>
</evidence>
<accession>A0A9P6Y4V2</accession>
<name>A0A9P6Y4V2_9FUNG</name>
<keyword evidence="3" id="KW-1185">Reference proteome</keyword>
<organism evidence="2 3">
    <name type="scientific">Rhizopus delemar</name>
    <dbReference type="NCBI Taxonomy" id="936053"/>
    <lineage>
        <taxon>Eukaryota</taxon>
        <taxon>Fungi</taxon>
        <taxon>Fungi incertae sedis</taxon>
        <taxon>Mucoromycota</taxon>
        <taxon>Mucoromycotina</taxon>
        <taxon>Mucoromycetes</taxon>
        <taxon>Mucorales</taxon>
        <taxon>Mucorineae</taxon>
        <taxon>Rhizopodaceae</taxon>
        <taxon>Rhizopus</taxon>
    </lineage>
</organism>